<dbReference type="GO" id="GO:0008270">
    <property type="term" value="F:zinc ion binding"/>
    <property type="evidence" value="ECO:0007669"/>
    <property type="project" value="InterPro"/>
</dbReference>
<keyword evidence="3 14" id="KW-0548">Nucleotidyltransferase</keyword>
<dbReference type="InterPro" id="IPR053177">
    <property type="entry name" value="ADP-glucose_phosphorylase"/>
</dbReference>
<comment type="cofactor">
    <cofactor evidence="10">
        <name>Zn(2+)</name>
        <dbReference type="ChEBI" id="CHEBI:29105"/>
    </cofactor>
    <text evidence="10">Binds 1 zinc ion per subunit.</text>
</comment>
<dbReference type="EC" id="2.7.7.12" evidence="8"/>
<dbReference type="Pfam" id="PF01087">
    <property type="entry name" value="GalP_UDP_transf"/>
    <property type="match status" value="1"/>
</dbReference>
<comment type="similarity">
    <text evidence="1">Belongs to the galactose-1-phosphate uridylyltransferase type 1 family.</text>
</comment>
<sequence length="368" mass="40118">MSHPLQGEAGTEDTAPELRQDPFTRDWVVIAPGRASRPHQVPEPTVESARLPAIDPDCPFCPGNEDRTPPELWRLHGADESWAIRVVPNRYPILATGSGPVRSRVNGPFVTADGLGAHEIVIETPRHDLDLPDLDDAAVTAVFEAYRARSRALRATRPGLVLPFRNHGAPSGTSLQHPHSQVVAVPIVPLRFRQRFDIARAYYDDHGSSLNTDVTAAELDEGTRVIAMSDHVVALAPFASTAPYEMRVVPRDHQASFADVSDETLTETGRMLRRLLVALRGLLGDIPYNYVIISAPSEEKHAASFSWHLDVLPRLVVAAGFEIGTGTAVNPVPPEHTAAQLRRVIPGLPDSGRLHGGLTVARHLTPRL</sequence>
<evidence type="ECO:0000256" key="5">
    <source>
        <dbReference type="ARBA" id="ARBA00022833"/>
    </source>
</evidence>
<dbReference type="GO" id="GO:0008108">
    <property type="term" value="F:UDP-glucose:hexose-1-phosphate uridylyltransferase activity"/>
    <property type="evidence" value="ECO:0007669"/>
    <property type="project" value="UniProtKB-UniRule"/>
</dbReference>
<dbReference type="PANTHER" id="PTHR42763:SF2">
    <property type="entry name" value="ADP-GLUCOSE PHOSPHORYLASE"/>
    <property type="match status" value="1"/>
</dbReference>
<feature type="binding site" evidence="10">
    <location>
        <position position="61"/>
    </location>
    <ligand>
        <name>Zn(2+)</name>
        <dbReference type="ChEBI" id="CHEBI:29105"/>
    </ligand>
</feature>
<evidence type="ECO:0000256" key="1">
    <source>
        <dbReference type="ARBA" id="ARBA00010951"/>
    </source>
</evidence>
<evidence type="ECO:0000259" key="13">
    <source>
        <dbReference type="Pfam" id="PF02744"/>
    </source>
</evidence>
<evidence type="ECO:0000313" key="14">
    <source>
        <dbReference type="EMBL" id="MDA1360897.1"/>
    </source>
</evidence>
<feature type="binding site" evidence="10">
    <location>
        <position position="177"/>
    </location>
    <ligand>
        <name>Zn(2+)</name>
        <dbReference type="ChEBI" id="CHEBI:29105"/>
    </ligand>
</feature>
<keyword evidence="6" id="KW-0299">Galactose metabolism</keyword>
<evidence type="ECO:0000256" key="6">
    <source>
        <dbReference type="ARBA" id="ARBA00023144"/>
    </source>
</evidence>
<keyword evidence="15" id="KW-1185">Reference proteome</keyword>
<dbReference type="RefSeq" id="WP_270110857.1">
    <property type="nucleotide sequence ID" value="NZ_JAPZVP010000011.1"/>
</dbReference>
<evidence type="ECO:0000256" key="9">
    <source>
        <dbReference type="PIRSR" id="PIRSR000808-1"/>
    </source>
</evidence>
<evidence type="ECO:0000259" key="12">
    <source>
        <dbReference type="Pfam" id="PF01087"/>
    </source>
</evidence>
<feature type="active site" description="Tele-UMP-histidine intermediate" evidence="9">
    <location>
        <position position="179"/>
    </location>
</feature>
<keyword evidence="7" id="KW-0119">Carbohydrate metabolism</keyword>
<dbReference type="Proteomes" id="UP001146067">
    <property type="component" value="Unassembled WGS sequence"/>
</dbReference>
<dbReference type="AlphaFoldDB" id="A0A9X3SQU3"/>
<dbReference type="EMBL" id="JAPZVP010000011">
    <property type="protein sequence ID" value="MDA1360897.1"/>
    <property type="molecule type" value="Genomic_DNA"/>
</dbReference>
<evidence type="ECO:0000256" key="8">
    <source>
        <dbReference type="NCBIfam" id="TIGR00209"/>
    </source>
</evidence>
<feature type="binding site" evidence="10">
    <location>
        <position position="127"/>
    </location>
    <ligand>
        <name>Zn(2+)</name>
        <dbReference type="ChEBI" id="CHEBI:29105"/>
    </ligand>
</feature>
<dbReference type="PIRSF" id="PIRSF000808">
    <property type="entry name" value="GalT"/>
    <property type="match status" value="1"/>
</dbReference>
<accession>A0A9X3SQU3</accession>
<dbReference type="InterPro" id="IPR005849">
    <property type="entry name" value="GalP_Utransf_N"/>
</dbReference>
<evidence type="ECO:0000256" key="3">
    <source>
        <dbReference type="ARBA" id="ARBA00022695"/>
    </source>
</evidence>
<dbReference type="Pfam" id="PF02744">
    <property type="entry name" value="GalP_UDP_tr_C"/>
    <property type="match status" value="1"/>
</dbReference>
<dbReference type="PANTHER" id="PTHR42763">
    <property type="entry name" value="ADP-GLUCOSE PHOSPHORYLASE"/>
    <property type="match status" value="1"/>
</dbReference>
<gene>
    <name evidence="14" type="primary">galT</name>
    <name evidence="14" type="ORF">O1R50_14800</name>
</gene>
<keyword evidence="4 10" id="KW-0479">Metal-binding</keyword>
<feature type="region of interest" description="Disordered" evidence="11">
    <location>
        <begin position="1"/>
        <end position="23"/>
    </location>
</feature>
<reference evidence="14" key="1">
    <citation type="submission" date="2022-12" db="EMBL/GenBank/DDBJ databases">
        <title>Gycomyces niveus sp.nov.,a novel actinomycete isolated from soil in Shouguan.</title>
        <authorList>
            <person name="Yang X."/>
        </authorList>
    </citation>
    <scope>NUCLEOTIDE SEQUENCE</scope>
    <source>
        <strain evidence="14">NEAU-A15</strain>
    </source>
</reference>
<evidence type="ECO:0000313" key="15">
    <source>
        <dbReference type="Proteomes" id="UP001146067"/>
    </source>
</evidence>
<dbReference type="SUPFAM" id="SSF54197">
    <property type="entry name" value="HIT-like"/>
    <property type="match status" value="2"/>
</dbReference>
<proteinExistence type="inferred from homology"/>
<dbReference type="InterPro" id="IPR001937">
    <property type="entry name" value="GalP_UDPtransf1"/>
</dbReference>
<comment type="caution">
    <text evidence="14">The sequence shown here is derived from an EMBL/GenBank/DDBJ whole genome shotgun (WGS) entry which is preliminary data.</text>
</comment>
<dbReference type="NCBIfam" id="TIGR00209">
    <property type="entry name" value="galT_1"/>
    <property type="match status" value="1"/>
</dbReference>
<keyword evidence="5 10" id="KW-0862">Zinc</keyword>
<evidence type="ECO:0000256" key="7">
    <source>
        <dbReference type="ARBA" id="ARBA00023277"/>
    </source>
</evidence>
<feature type="domain" description="Galactose-1-phosphate uridyl transferase C-terminal" evidence="13">
    <location>
        <begin position="198"/>
        <end position="315"/>
    </location>
</feature>
<evidence type="ECO:0000256" key="11">
    <source>
        <dbReference type="SAM" id="MobiDB-lite"/>
    </source>
</evidence>
<evidence type="ECO:0000256" key="10">
    <source>
        <dbReference type="PIRSR" id="PIRSR000808-3"/>
    </source>
</evidence>
<dbReference type="InterPro" id="IPR005850">
    <property type="entry name" value="GalP_Utransf_C"/>
</dbReference>
<organism evidence="14 15">
    <name type="scientific">Glycomyces luteolus</name>
    <dbReference type="NCBI Taxonomy" id="2670330"/>
    <lineage>
        <taxon>Bacteria</taxon>
        <taxon>Bacillati</taxon>
        <taxon>Actinomycetota</taxon>
        <taxon>Actinomycetes</taxon>
        <taxon>Glycomycetales</taxon>
        <taxon>Glycomycetaceae</taxon>
        <taxon>Glycomyces</taxon>
    </lineage>
</organism>
<dbReference type="GO" id="GO:0006012">
    <property type="term" value="P:galactose metabolic process"/>
    <property type="evidence" value="ECO:0007669"/>
    <property type="project" value="UniProtKB-UniRule"/>
</dbReference>
<evidence type="ECO:0000256" key="4">
    <source>
        <dbReference type="ARBA" id="ARBA00022723"/>
    </source>
</evidence>
<feature type="domain" description="Galactose-1-phosphate uridyl transferase N-terminal" evidence="12">
    <location>
        <begin position="14"/>
        <end position="189"/>
    </location>
</feature>
<feature type="binding site" evidence="10">
    <location>
        <position position="58"/>
    </location>
    <ligand>
        <name>Zn(2+)</name>
        <dbReference type="ChEBI" id="CHEBI:29105"/>
    </ligand>
</feature>
<name>A0A9X3SQU3_9ACTN</name>
<dbReference type="Gene3D" id="3.30.428.10">
    <property type="entry name" value="HIT-like"/>
    <property type="match status" value="2"/>
</dbReference>
<evidence type="ECO:0000256" key="2">
    <source>
        <dbReference type="ARBA" id="ARBA00022679"/>
    </source>
</evidence>
<dbReference type="InterPro" id="IPR036265">
    <property type="entry name" value="HIT-like_sf"/>
</dbReference>
<keyword evidence="2 14" id="KW-0808">Transferase</keyword>
<protein>
    <recommendedName>
        <fullName evidence="8">Galactose-1-phosphate uridylyltransferase</fullName>
        <ecNumber evidence="8">2.7.7.12</ecNumber>
    </recommendedName>
</protein>